<sequence>MRALLSLSAGLLMSVAAVAAPQNYEIDPGHTYPSFEADHMGISVWRGKMNKSSGTVIYDKSTGTGSVDIAIDLDSIDFGHEALNAWGRGEHFFDTAKFPQARYTGRFEGASNGVPTRLVGELKLHGVSRPLQLSIHSLKCVPHPLYKRELCGADASGSFRRDEFGLDAGKDYGFKMDVALRIQVEALAAP</sequence>
<dbReference type="Proteomes" id="UP001228044">
    <property type="component" value="Unassembled WGS sequence"/>
</dbReference>
<protein>
    <submittedName>
        <fullName evidence="3">YceI family protein</fullName>
    </submittedName>
</protein>
<dbReference type="EMBL" id="JAUHHC010000005">
    <property type="protein sequence ID" value="MDN3922671.1"/>
    <property type="molecule type" value="Genomic_DNA"/>
</dbReference>
<evidence type="ECO:0000313" key="4">
    <source>
        <dbReference type="Proteomes" id="UP001228044"/>
    </source>
</evidence>
<feature type="domain" description="Lipid/polyisoprenoid-binding YceI-like" evidence="2">
    <location>
        <begin position="23"/>
        <end position="187"/>
    </location>
</feature>
<dbReference type="SMART" id="SM00867">
    <property type="entry name" value="YceI"/>
    <property type="match status" value="1"/>
</dbReference>
<accession>A0ABT8DYL1</accession>
<evidence type="ECO:0000259" key="2">
    <source>
        <dbReference type="SMART" id="SM00867"/>
    </source>
</evidence>
<feature type="chain" id="PRO_5047492648" evidence="1">
    <location>
        <begin position="20"/>
        <end position="190"/>
    </location>
</feature>
<feature type="signal peptide" evidence="1">
    <location>
        <begin position="1"/>
        <end position="19"/>
    </location>
</feature>
<keyword evidence="4" id="KW-1185">Reference proteome</keyword>
<dbReference type="RefSeq" id="WP_290360965.1">
    <property type="nucleotide sequence ID" value="NZ_JAUHHC010000005.1"/>
</dbReference>
<proteinExistence type="predicted"/>
<evidence type="ECO:0000256" key="1">
    <source>
        <dbReference type="SAM" id="SignalP"/>
    </source>
</evidence>
<dbReference type="InterPro" id="IPR036761">
    <property type="entry name" value="TTHA0802/YceI-like_sf"/>
</dbReference>
<dbReference type="SUPFAM" id="SSF101874">
    <property type="entry name" value="YceI-like"/>
    <property type="match status" value="1"/>
</dbReference>
<evidence type="ECO:0000313" key="3">
    <source>
        <dbReference type="EMBL" id="MDN3922671.1"/>
    </source>
</evidence>
<dbReference type="PANTHER" id="PTHR34406">
    <property type="entry name" value="PROTEIN YCEI"/>
    <property type="match status" value="1"/>
</dbReference>
<dbReference type="InterPro" id="IPR007372">
    <property type="entry name" value="Lipid/polyisoprenoid-bd_YceI"/>
</dbReference>
<gene>
    <name evidence="3" type="ORF">QWJ38_20455</name>
</gene>
<organism evidence="3 4">
    <name type="scientific">Roseateles violae</name>
    <dbReference type="NCBI Taxonomy" id="3058042"/>
    <lineage>
        <taxon>Bacteria</taxon>
        <taxon>Pseudomonadati</taxon>
        <taxon>Pseudomonadota</taxon>
        <taxon>Betaproteobacteria</taxon>
        <taxon>Burkholderiales</taxon>
        <taxon>Sphaerotilaceae</taxon>
        <taxon>Roseateles</taxon>
    </lineage>
</organism>
<dbReference type="Pfam" id="PF04264">
    <property type="entry name" value="YceI"/>
    <property type="match status" value="1"/>
</dbReference>
<dbReference type="Gene3D" id="2.40.128.110">
    <property type="entry name" value="Lipid/polyisoprenoid-binding, YceI-like"/>
    <property type="match status" value="1"/>
</dbReference>
<dbReference type="PANTHER" id="PTHR34406:SF1">
    <property type="entry name" value="PROTEIN YCEI"/>
    <property type="match status" value="1"/>
</dbReference>
<keyword evidence="1" id="KW-0732">Signal</keyword>
<comment type="caution">
    <text evidence="3">The sequence shown here is derived from an EMBL/GenBank/DDBJ whole genome shotgun (WGS) entry which is preliminary data.</text>
</comment>
<reference evidence="3 4" key="1">
    <citation type="submission" date="2023-06" db="EMBL/GenBank/DDBJ databases">
        <title>Pelomonas sp. PFR6 16S ribosomal RNA gene Genome sequencing and assembly.</title>
        <authorList>
            <person name="Woo H."/>
        </authorList>
    </citation>
    <scope>NUCLEOTIDE SEQUENCE [LARGE SCALE GENOMIC DNA]</scope>
    <source>
        <strain evidence="3 4">PFR6</strain>
    </source>
</reference>
<name>A0ABT8DYL1_9BURK</name>